<accession>A0A1C3WJ18</accession>
<dbReference type="AlphaFoldDB" id="A0A1C3WJ18"/>
<dbReference type="OrthoDB" id="8852350at2"/>
<sequence>MSDRVSSQATTEHYFVSDGPDVCWTPRGSSMVPVAYFSVAKLKDSIRISDSVFNNKIPDFHLNSRAPYYKGHKPGTGRGVVVPGYYGLSHVVETTSTVYSSGWASCRHRDPGSINMASEGPTEPFTPIEKNRS</sequence>
<evidence type="ECO:0000313" key="2">
    <source>
        <dbReference type="EMBL" id="SCB39949.1"/>
    </source>
</evidence>
<dbReference type="STRING" id="52131.GA0061100_12130"/>
<name>A0A1C3WJ18_9HYPH</name>
<dbReference type="Pfam" id="PF13665">
    <property type="entry name" value="Tox-PAAR-like"/>
    <property type="match status" value="1"/>
</dbReference>
<keyword evidence="3" id="KW-1185">Reference proteome</keyword>
<protein>
    <submittedName>
        <fullName evidence="2">Uncharacterized protein</fullName>
    </submittedName>
</protein>
<reference evidence="3" key="1">
    <citation type="submission" date="2016-08" db="EMBL/GenBank/DDBJ databases">
        <authorList>
            <person name="Varghese N."/>
            <person name="Submissions Spin"/>
        </authorList>
    </citation>
    <scope>NUCLEOTIDE SEQUENCE [LARGE SCALE GENOMIC DNA]</scope>
    <source>
        <strain evidence="3">CCBAU 57015</strain>
    </source>
</reference>
<dbReference type="EMBL" id="FMAC01000021">
    <property type="protein sequence ID" value="SCB39949.1"/>
    <property type="molecule type" value="Genomic_DNA"/>
</dbReference>
<dbReference type="RefSeq" id="WP_075857059.1">
    <property type="nucleotide sequence ID" value="NZ_FMAC01000021.1"/>
</dbReference>
<evidence type="ECO:0000313" key="3">
    <source>
        <dbReference type="Proteomes" id="UP000186228"/>
    </source>
</evidence>
<proteinExistence type="predicted"/>
<gene>
    <name evidence="2" type="ORF">GA0061100_12130</name>
</gene>
<evidence type="ECO:0000256" key="1">
    <source>
        <dbReference type="SAM" id="MobiDB-lite"/>
    </source>
</evidence>
<feature type="region of interest" description="Disordered" evidence="1">
    <location>
        <begin position="111"/>
        <end position="133"/>
    </location>
</feature>
<organism evidence="2 3">
    <name type="scientific">Rhizobium hainanense</name>
    <dbReference type="NCBI Taxonomy" id="52131"/>
    <lineage>
        <taxon>Bacteria</taxon>
        <taxon>Pseudomonadati</taxon>
        <taxon>Pseudomonadota</taxon>
        <taxon>Alphaproteobacteria</taxon>
        <taxon>Hyphomicrobiales</taxon>
        <taxon>Rhizobiaceae</taxon>
        <taxon>Rhizobium/Agrobacterium group</taxon>
        <taxon>Rhizobium</taxon>
    </lineage>
</organism>
<dbReference type="Proteomes" id="UP000186228">
    <property type="component" value="Unassembled WGS sequence"/>
</dbReference>